<dbReference type="EMBL" id="SNRW01003878">
    <property type="protein sequence ID" value="KAA6388698.1"/>
    <property type="molecule type" value="Genomic_DNA"/>
</dbReference>
<proteinExistence type="predicted"/>
<dbReference type="InterPro" id="IPR027417">
    <property type="entry name" value="P-loop_NTPase"/>
</dbReference>
<dbReference type="AlphaFoldDB" id="A0A5J4W1J1"/>
<reference evidence="2 3" key="1">
    <citation type="submission" date="2019-03" db="EMBL/GenBank/DDBJ databases">
        <title>Single cell metagenomics reveals metabolic interactions within the superorganism composed of flagellate Streblomastix strix and complex community of Bacteroidetes bacteria on its surface.</title>
        <authorList>
            <person name="Treitli S.C."/>
            <person name="Kolisko M."/>
            <person name="Husnik F."/>
            <person name="Keeling P."/>
            <person name="Hampl V."/>
        </authorList>
    </citation>
    <scope>NUCLEOTIDE SEQUENCE [LARGE SCALE GENOMIC DNA]</scope>
    <source>
        <strain evidence="2">ST1C</strain>
    </source>
</reference>
<evidence type="ECO:0000256" key="1">
    <source>
        <dbReference type="SAM" id="MobiDB-lite"/>
    </source>
</evidence>
<accession>A0A5J4W1J1</accession>
<comment type="caution">
    <text evidence="2">The sequence shown here is derived from an EMBL/GenBank/DDBJ whole genome shotgun (WGS) entry which is preliminary data.</text>
</comment>
<feature type="region of interest" description="Disordered" evidence="1">
    <location>
        <begin position="161"/>
        <end position="180"/>
    </location>
</feature>
<evidence type="ECO:0000313" key="2">
    <source>
        <dbReference type="EMBL" id="KAA6388698.1"/>
    </source>
</evidence>
<protein>
    <submittedName>
        <fullName evidence="2">Uncharacterized protein</fullName>
    </submittedName>
</protein>
<sequence>MWIGPKLAENVTPTGFGYADRFDYANRLQLRRPARPAYKRVNVPHCTLSVKGEIYHRFAEVVGDPPKFLNGFLKQDSPAHIPSEAFLMELKDNDDDENYDYEEDNRDVDDNELDDRFGVVAIDRCHRIGQKKEFTIYRLIYRIVIQQSKLFGMNRFDEEEAKLTESEKIEENEQDQEQEMKQDEMNLLEREGEMNEKLNKEQNNGQKQLTQKQKKLNQALLANLRIYNCVATSSKNLAKQDLLTMIRHGANEILNDKNYE</sequence>
<gene>
    <name evidence="2" type="ORF">EZS28_015773</name>
</gene>
<organism evidence="2 3">
    <name type="scientific">Streblomastix strix</name>
    <dbReference type="NCBI Taxonomy" id="222440"/>
    <lineage>
        <taxon>Eukaryota</taxon>
        <taxon>Metamonada</taxon>
        <taxon>Preaxostyla</taxon>
        <taxon>Oxymonadida</taxon>
        <taxon>Streblomastigidae</taxon>
        <taxon>Streblomastix</taxon>
    </lineage>
</organism>
<dbReference type="OrthoDB" id="10252227at2759"/>
<dbReference type="Proteomes" id="UP000324800">
    <property type="component" value="Unassembled WGS sequence"/>
</dbReference>
<feature type="compositionally biased region" description="Basic and acidic residues" evidence="1">
    <location>
        <begin position="161"/>
        <end position="171"/>
    </location>
</feature>
<dbReference type="Gene3D" id="3.40.50.300">
    <property type="entry name" value="P-loop containing nucleotide triphosphate hydrolases"/>
    <property type="match status" value="1"/>
</dbReference>
<evidence type="ECO:0000313" key="3">
    <source>
        <dbReference type="Proteomes" id="UP000324800"/>
    </source>
</evidence>
<name>A0A5J4W1J1_9EUKA</name>